<reference evidence="2 3" key="1">
    <citation type="submission" date="2019-07" db="EMBL/GenBank/DDBJ databases">
        <title>De Novo Assembly of kiwifruit Actinidia rufa.</title>
        <authorList>
            <person name="Sugita-Konishi S."/>
            <person name="Sato K."/>
            <person name="Mori E."/>
            <person name="Abe Y."/>
            <person name="Kisaki G."/>
            <person name="Hamano K."/>
            <person name="Suezawa K."/>
            <person name="Otani M."/>
            <person name="Fukuda T."/>
            <person name="Manabe T."/>
            <person name="Gomi K."/>
            <person name="Tabuchi M."/>
            <person name="Akimitsu K."/>
            <person name="Kataoka I."/>
        </authorList>
    </citation>
    <scope>NUCLEOTIDE SEQUENCE [LARGE SCALE GENOMIC DNA]</scope>
    <source>
        <strain evidence="3">cv. Fuchu</strain>
    </source>
</reference>
<keyword evidence="3" id="KW-1185">Reference proteome</keyword>
<feature type="compositionally biased region" description="Polar residues" evidence="1">
    <location>
        <begin position="123"/>
        <end position="142"/>
    </location>
</feature>
<feature type="region of interest" description="Disordered" evidence="1">
    <location>
        <begin position="99"/>
        <end position="152"/>
    </location>
</feature>
<proteinExistence type="predicted"/>
<dbReference type="AlphaFoldDB" id="A0A7J0FAX3"/>
<dbReference type="Proteomes" id="UP000585474">
    <property type="component" value="Unassembled WGS sequence"/>
</dbReference>
<evidence type="ECO:0000256" key="1">
    <source>
        <dbReference type="SAM" id="MobiDB-lite"/>
    </source>
</evidence>
<evidence type="ECO:0000313" key="2">
    <source>
        <dbReference type="EMBL" id="GFY95339.1"/>
    </source>
</evidence>
<feature type="region of interest" description="Disordered" evidence="1">
    <location>
        <begin position="1"/>
        <end position="25"/>
    </location>
</feature>
<evidence type="ECO:0000313" key="3">
    <source>
        <dbReference type="Proteomes" id="UP000585474"/>
    </source>
</evidence>
<sequence length="152" mass="16921">MLKGRPRSPSRKKSGRLLLGGRSDSRDITIRRPEAQLAELTQIMVAKNLMKPAPGAEERSFRDLTLNPPIDLWDLMTRVEMFAQLENDIWQAKQATGFSSWGDGAFKKRQRAITPSSQPPPRQLSTLPNSSKQLLGSQQIVVGSSFPATHRG</sequence>
<accession>A0A7J0FAX3</accession>
<protein>
    <submittedName>
        <fullName evidence="2">Uncharacterized protein</fullName>
    </submittedName>
</protein>
<name>A0A7J0FAX3_9ERIC</name>
<feature type="compositionally biased region" description="Basic residues" evidence="1">
    <location>
        <begin position="1"/>
        <end position="15"/>
    </location>
</feature>
<comment type="caution">
    <text evidence="2">The sequence shown here is derived from an EMBL/GenBank/DDBJ whole genome shotgun (WGS) entry which is preliminary data.</text>
</comment>
<dbReference type="EMBL" id="BJWL01000010">
    <property type="protein sequence ID" value="GFY95339.1"/>
    <property type="molecule type" value="Genomic_DNA"/>
</dbReference>
<gene>
    <name evidence="2" type="ORF">Acr_10g0007240</name>
</gene>
<organism evidence="2 3">
    <name type="scientific">Actinidia rufa</name>
    <dbReference type="NCBI Taxonomy" id="165716"/>
    <lineage>
        <taxon>Eukaryota</taxon>
        <taxon>Viridiplantae</taxon>
        <taxon>Streptophyta</taxon>
        <taxon>Embryophyta</taxon>
        <taxon>Tracheophyta</taxon>
        <taxon>Spermatophyta</taxon>
        <taxon>Magnoliopsida</taxon>
        <taxon>eudicotyledons</taxon>
        <taxon>Gunneridae</taxon>
        <taxon>Pentapetalae</taxon>
        <taxon>asterids</taxon>
        <taxon>Ericales</taxon>
        <taxon>Actinidiaceae</taxon>
        <taxon>Actinidia</taxon>
    </lineage>
</organism>
<dbReference type="OrthoDB" id="1685975at2759"/>